<dbReference type="STRING" id="1330021.A0A367LEJ7"/>
<feature type="domain" description="Methyltransferase" evidence="1">
    <location>
        <begin position="40"/>
        <end position="172"/>
    </location>
</feature>
<dbReference type="SUPFAM" id="SSF53335">
    <property type="entry name" value="S-adenosyl-L-methionine-dependent methyltransferases"/>
    <property type="match status" value="1"/>
</dbReference>
<dbReference type="OrthoDB" id="10017101at2759"/>
<sequence>MSRKAESATYTHGHHASVLRSHTWRTALNSAAYLLPHLRPDMKILDIGCGPGTITVDLAGYYVPEGHVTGVDRAGEVLDQARALATERGVTNVDFAEADANRLHYPDESYDVVICHQVLQHVKDPVAVLREMRRVVKTGGFVAARESDYGTMVWYPPVQGMDEWQALYHKVAVNNGGEPNAGRMVHAWARRAGFSARDIGCSSSTWCYSTAEEIAWWSGLWADRTVESNFATAAVEAGLATEEQLRETAGVWRRWGERENAWFSFLHGEVVCRKAGS</sequence>
<dbReference type="PANTHER" id="PTHR43861">
    <property type="entry name" value="TRANS-ACONITATE 2-METHYLTRANSFERASE-RELATED"/>
    <property type="match status" value="1"/>
</dbReference>
<dbReference type="Gene3D" id="3.40.50.150">
    <property type="entry name" value="Vaccinia Virus protein VP39"/>
    <property type="match status" value="1"/>
</dbReference>
<evidence type="ECO:0000313" key="3">
    <source>
        <dbReference type="Proteomes" id="UP000253664"/>
    </source>
</evidence>
<dbReference type="CDD" id="cd02440">
    <property type="entry name" value="AdoMet_MTases"/>
    <property type="match status" value="1"/>
</dbReference>
<accession>A0A367LEJ7</accession>
<proteinExistence type="predicted"/>
<keyword evidence="3" id="KW-1185">Reference proteome</keyword>
<dbReference type="Proteomes" id="UP000253664">
    <property type="component" value="Unassembled WGS sequence"/>
</dbReference>
<reference evidence="2 3" key="1">
    <citation type="journal article" date="2015" name="BMC Genomics">
        <title>Insights from the genome of Ophiocordyceps polyrhachis-furcata to pathogenicity and host specificity in insect fungi.</title>
        <authorList>
            <person name="Wichadakul D."/>
            <person name="Kobmoo N."/>
            <person name="Ingsriswang S."/>
            <person name="Tangphatsornruang S."/>
            <person name="Chantasingh D."/>
            <person name="Luangsa-ard J.J."/>
            <person name="Eurwilaichitr L."/>
        </authorList>
    </citation>
    <scope>NUCLEOTIDE SEQUENCE [LARGE SCALE GENOMIC DNA]</scope>
    <source>
        <strain evidence="2 3">BCC 54312</strain>
    </source>
</reference>
<dbReference type="InterPro" id="IPR025714">
    <property type="entry name" value="Methyltranfer_dom"/>
</dbReference>
<dbReference type="AlphaFoldDB" id="A0A367LEJ7"/>
<gene>
    <name evidence="2" type="ORF">L249_0620</name>
</gene>
<protein>
    <recommendedName>
        <fullName evidence="1">Methyltransferase domain-containing protein</fullName>
    </recommendedName>
</protein>
<comment type="caution">
    <text evidence="2">The sequence shown here is derived from an EMBL/GenBank/DDBJ whole genome shotgun (WGS) entry which is preliminary data.</text>
</comment>
<organism evidence="2 3">
    <name type="scientific">Ophiocordyceps polyrhachis-furcata BCC 54312</name>
    <dbReference type="NCBI Taxonomy" id="1330021"/>
    <lineage>
        <taxon>Eukaryota</taxon>
        <taxon>Fungi</taxon>
        <taxon>Dikarya</taxon>
        <taxon>Ascomycota</taxon>
        <taxon>Pezizomycotina</taxon>
        <taxon>Sordariomycetes</taxon>
        <taxon>Hypocreomycetidae</taxon>
        <taxon>Hypocreales</taxon>
        <taxon>Ophiocordycipitaceae</taxon>
        <taxon>Ophiocordyceps</taxon>
    </lineage>
</organism>
<dbReference type="Pfam" id="PF13847">
    <property type="entry name" value="Methyltransf_31"/>
    <property type="match status" value="1"/>
</dbReference>
<dbReference type="EMBL" id="LKCN02000007">
    <property type="protein sequence ID" value="RCI12848.1"/>
    <property type="molecule type" value="Genomic_DNA"/>
</dbReference>
<evidence type="ECO:0000259" key="1">
    <source>
        <dbReference type="Pfam" id="PF13847"/>
    </source>
</evidence>
<dbReference type="InterPro" id="IPR029063">
    <property type="entry name" value="SAM-dependent_MTases_sf"/>
</dbReference>
<name>A0A367LEJ7_9HYPO</name>
<evidence type="ECO:0000313" key="2">
    <source>
        <dbReference type="EMBL" id="RCI12848.1"/>
    </source>
</evidence>